<feature type="transmembrane region" description="Helical" evidence="3">
    <location>
        <begin position="144"/>
        <end position="166"/>
    </location>
</feature>
<dbReference type="GO" id="GO:0016020">
    <property type="term" value="C:membrane"/>
    <property type="evidence" value="ECO:0007669"/>
    <property type="project" value="InterPro"/>
</dbReference>
<dbReference type="PANTHER" id="PTHR37815:SF3">
    <property type="entry name" value="UPF0397 PROTEIN SPR0429"/>
    <property type="match status" value="1"/>
</dbReference>
<comment type="caution">
    <text evidence="4">The sequence shown here is derived from an EMBL/GenBank/DDBJ whole genome shotgun (WGS) entry which is preliminary data.</text>
</comment>
<keyword evidence="5" id="KW-1185">Reference proteome</keyword>
<keyword evidence="3" id="KW-0472">Membrane</keyword>
<proteinExistence type="predicted"/>
<sequence length="182" mass="19100">MRDRRIQDIVLVALFAALTAVATTIKIPMPTGAFVHLGNSVLLLSVLLLGYVKGSLAGGLGFAIFDILNGYASEAPYFILEAFIVGGAAYLAFLYFKKNPTNVGQLVIIGIVTGIAKVGMTFLKNFVTQLYLGQSTGAAAGLAVAKLPATLINVSVTILVVAVLYFPLRNALKKVAPQVVAS</sequence>
<dbReference type="AlphaFoldDB" id="A0A1E8GL85"/>
<evidence type="ECO:0008006" key="6">
    <source>
        <dbReference type="Google" id="ProtNLM"/>
    </source>
</evidence>
<dbReference type="InterPro" id="IPR009825">
    <property type="entry name" value="ECF_substrate-spec-like"/>
</dbReference>
<evidence type="ECO:0000313" key="5">
    <source>
        <dbReference type="Proteomes" id="UP000178622"/>
    </source>
</evidence>
<evidence type="ECO:0000313" key="4">
    <source>
        <dbReference type="EMBL" id="OFI48937.1"/>
    </source>
</evidence>
<dbReference type="STRING" id="1859473.BG261_04555"/>
<keyword evidence="2 3" id="KW-1133">Transmembrane helix</keyword>
<dbReference type="PANTHER" id="PTHR37815">
    <property type="entry name" value="UPF0397 PROTEIN BC_2624-RELATED"/>
    <property type="match status" value="1"/>
</dbReference>
<dbReference type="RefSeq" id="WP_070792516.1">
    <property type="nucleotide sequence ID" value="NZ_MKIR01000022.1"/>
</dbReference>
<evidence type="ECO:0000256" key="2">
    <source>
        <dbReference type="ARBA" id="ARBA00022989"/>
    </source>
</evidence>
<evidence type="ECO:0000256" key="3">
    <source>
        <dbReference type="SAM" id="Phobius"/>
    </source>
</evidence>
<feature type="transmembrane region" description="Helical" evidence="3">
    <location>
        <begin position="77"/>
        <end position="96"/>
    </location>
</feature>
<dbReference type="Pfam" id="PF07155">
    <property type="entry name" value="ECF-ribofla_trS"/>
    <property type="match status" value="1"/>
</dbReference>
<dbReference type="Proteomes" id="UP000178622">
    <property type="component" value="Unassembled WGS sequence"/>
</dbReference>
<dbReference type="EMBL" id="MKIR01000022">
    <property type="protein sequence ID" value="OFI48937.1"/>
    <property type="molecule type" value="Genomic_DNA"/>
</dbReference>
<name>A0A1E8GL85_9LACT</name>
<dbReference type="Gene3D" id="1.10.1760.20">
    <property type="match status" value="1"/>
</dbReference>
<accession>A0A1E8GL85</accession>
<keyword evidence="1 3" id="KW-0812">Transmembrane</keyword>
<reference evidence="5" key="1">
    <citation type="submission" date="2016-09" db="EMBL/GenBank/DDBJ databases">
        <title>Draft genome sequence of a novel species of the family Streptococcaceae isolated from flowers.</title>
        <authorList>
            <person name="Chuah L.-O."/>
            <person name="Yap K.-P."/>
            <person name="Thong K.L."/>
            <person name="Liong M.T."/>
            <person name="Ahmad R."/>
            <person name="Rusul G."/>
        </authorList>
    </citation>
    <scope>NUCLEOTIDE SEQUENCE [LARGE SCALE GENOMIC DNA]</scope>
    <source>
        <strain evidence="5">DF1</strain>
    </source>
</reference>
<organism evidence="4 5">
    <name type="scientific">Floricoccus tropicus</name>
    <dbReference type="NCBI Taxonomy" id="1859473"/>
    <lineage>
        <taxon>Bacteria</taxon>
        <taxon>Bacillati</taxon>
        <taxon>Bacillota</taxon>
        <taxon>Bacilli</taxon>
        <taxon>Lactobacillales</taxon>
        <taxon>Streptococcaceae</taxon>
        <taxon>Floricoccus</taxon>
    </lineage>
</organism>
<gene>
    <name evidence="4" type="ORF">BG261_04555</name>
</gene>
<feature type="transmembrane region" description="Helical" evidence="3">
    <location>
        <begin position="40"/>
        <end position="65"/>
    </location>
</feature>
<feature type="transmembrane region" description="Helical" evidence="3">
    <location>
        <begin position="102"/>
        <end position="123"/>
    </location>
</feature>
<dbReference type="OrthoDB" id="2988652at2"/>
<evidence type="ECO:0000256" key="1">
    <source>
        <dbReference type="ARBA" id="ARBA00022692"/>
    </source>
</evidence>
<protein>
    <recommendedName>
        <fullName evidence="6">ECF transporter S component</fullName>
    </recommendedName>
</protein>